<evidence type="ECO:0000256" key="2">
    <source>
        <dbReference type="SAM" id="MobiDB-lite"/>
    </source>
</evidence>
<dbReference type="Ensembl" id="ENSCCRT00000202451.1">
    <property type="protein sequence ID" value="ENSCCRP00000151331.1"/>
    <property type="gene ID" value="ENSCCRG00000074634.1"/>
</dbReference>
<feature type="compositionally biased region" description="Polar residues" evidence="2">
    <location>
        <begin position="290"/>
        <end position="299"/>
    </location>
</feature>
<feature type="region of interest" description="Disordered" evidence="2">
    <location>
        <begin position="290"/>
        <end position="357"/>
    </location>
</feature>
<dbReference type="PANTHER" id="PTHR37984:SF15">
    <property type="entry name" value="INTEGRASE CATALYTIC DOMAIN-CONTAINING PROTEIN"/>
    <property type="match status" value="1"/>
</dbReference>
<dbReference type="Proteomes" id="UP001108240">
    <property type="component" value="Unplaced"/>
</dbReference>
<dbReference type="PROSITE" id="PS50013">
    <property type="entry name" value="CHROMO_2"/>
    <property type="match status" value="1"/>
</dbReference>
<sequence>MVVWAFIFLGRFLFRLHTGSYSVSGTSVVSSRWSRLSNKLSQIQLENIKILILEIGRYLRTYCHQNQGSWNRFLSWAKYAQNSLRQDTTGLTPFQCILWYQPPLFPWSGELSEVPAVNTLFEASERVWDSAHIHLQRAVRRHQSQADTRRGDTPQYQPGQKVWLSTRDIRLRLPCRKLSPRYIGPFTIERQVNEVTYRLHLPSHYRIAPSFHVSLLKPFTDPLVSPFPGPDGVDVPPPPEVAEEESIHRVQEILDSRRLGRRLEYLIDWEGYGPEERSWVPRDDILDPSLLTQFHNSHPNRPAPRGRGRPRRRVTRASASGAARGGGGTVTESPVTPATPSESNHPTPPIRSLSPDY</sequence>
<keyword evidence="3" id="KW-0732">Signal</keyword>
<dbReference type="GO" id="GO:0005634">
    <property type="term" value="C:nucleus"/>
    <property type="evidence" value="ECO:0007669"/>
    <property type="project" value="UniProtKB-SubCell"/>
</dbReference>
<dbReference type="GeneTree" id="ENSGT01060000248777"/>
<dbReference type="InterPro" id="IPR056924">
    <property type="entry name" value="SH3_Tf2-1"/>
</dbReference>
<dbReference type="Pfam" id="PF00385">
    <property type="entry name" value="Chromo"/>
    <property type="match status" value="1"/>
</dbReference>
<dbReference type="GO" id="GO:0003676">
    <property type="term" value="F:nucleic acid binding"/>
    <property type="evidence" value="ECO:0007669"/>
    <property type="project" value="InterPro"/>
</dbReference>
<reference evidence="5" key="1">
    <citation type="submission" date="2025-08" db="UniProtKB">
        <authorList>
            <consortium name="Ensembl"/>
        </authorList>
    </citation>
    <scope>IDENTIFICATION</scope>
</reference>
<protein>
    <recommendedName>
        <fullName evidence="4">Chromo domain-containing protein</fullName>
    </recommendedName>
</protein>
<evidence type="ECO:0000259" key="4">
    <source>
        <dbReference type="PROSITE" id="PS50013"/>
    </source>
</evidence>
<comment type="subcellular location">
    <subcellularLocation>
        <location evidence="1">Nucleus</location>
    </subcellularLocation>
</comment>
<evidence type="ECO:0000256" key="1">
    <source>
        <dbReference type="ARBA" id="ARBA00004123"/>
    </source>
</evidence>
<dbReference type="InterPro" id="IPR000953">
    <property type="entry name" value="Chromo/chromo_shadow_dom"/>
</dbReference>
<dbReference type="InterPro" id="IPR016197">
    <property type="entry name" value="Chromo-like_dom_sf"/>
</dbReference>
<dbReference type="SUPFAM" id="SSF54160">
    <property type="entry name" value="Chromo domain-like"/>
    <property type="match status" value="1"/>
</dbReference>
<dbReference type="Gene3D" id="2.40.50.40">
    <property type="match status" value="1"/>
</dbReference>
<proteinExistence type="predicted"/>
<evidence type="ECO:0000313" key="5">
    <source>
        <dbReference type="Ensembl" id="ENSCCRP00000151331.1"/>
    </source>
</evidence>
<organism evidence="5 6">
    <name type="scientific">Cyprinus carpio carpio</name>
    <dbReference type="NCBI Taxonomy" id="630221"/>
    <lineage>
        <taxon>Eukaryota</taxon>
        <taxon>Metazoa</taxon>
        <taxon>Chordata</taxon>
        <taxon>Craniata</taxon>
        <taxon>Vertebrata</taxon>
        <taxon>Euteleostomi</taxon>
        <taxon>Actinopterygii</taxon>
        <taxon>Neopterygii</taxon>
        <taxon>Teleostei</taxon>
        <taxon>Ostariophysi</taxon>
        <taxon>Cypriniformes</taxon>
        <taxon>Cyprinidae</taxon>
        <taxon>Cyprininae</taxon>
        <taxon>Cyprinus</taxon>
    </lineage>
</organism>
<feature type="compositionally biased region" description="Polar residues" evidence="2">
    <location>
        <begin position="331"/>
        <end position="345"/>
    </location>
</feature>
<keyword evidence="6" id="KW-1185">Reference proteome</keyword>
<evidence type="ECO:0000256" key="3">
    <source>
        <dbReference type="SAM" id="SignalP"/>
    </source>
</evidence>
<feature type="domain" description="Chromo" evidence="4">
    <location>
        <begin position="248"/>
        <end position="306"/>
    </location>
</feature>
<accession>A0A9J8B9S0</accession>
<feature type="region of interest" description="Disordered" evidence="2">
    <location>
        <begin position="139"/>
        <end position="158"/>
    </location>
</feature>
<dbReference type="PANTHER" id="PTHR37984">
    <property type="entry name" value="PROTEIN CBG26694"/>
    <property type="match status" value="1"/>
</dbReference>
<dbReference type="Gene3D" id="3.30.420.10">
    <property type="entry name" value="Ribonuclease H-like superfamily/Ribonuclease H"/>
    <property type="match status" value="1"/>
</dbReference>
<evidence type="ECO:0000313" key="6">
    <source>
        <dbReference type="Proteomes" id="UP001108240"/>
    </source>
</evidence>
<dbReference type="AlphaFoldDB" id="A0A9J8B9S0"/>
<dbReference type="InterPro" id="IPR023780">
    <property type="entry name" value="Chromo_domain"/>
</dbReference>
<dbReference type="Pfam" id="PF24626">
    <property type="entry name" value="SH3_Tf2-1"/>
    <property type="match status" value="1"/>
</dbReference>
<dbReference type="InterPro" id="IPR036397">
    <property type="entry name" value="RNaseH_sf"/>
</dbReference>
<dbReference type="InterPro" id="IPR050951">
    <property type="entry name" value="Retrovirus_Pol_polyprotein"/>
</dbReference>
<feature type="chain" id="PRO_5039902346" description="Chromo domain-containing protein" evidence="3">
    <location>
        <begin position="20"/>
        <end position="357"/>
    </location>
</feature>
<feature type="compositionally biased region" description="Basic residues" evidence="2">
    <location>
        <begin position="304"/>
        <end position="315"/>
    </location>
</feature>
<feature type="signal peptide" evidence="3">
    <location>
        <begin position="1"/>
        <end position="19"/>
    </location>
</feature>
<name>A0A9J8B9S0_CYPCA</name>
<dbReference type="SMART" id="SM00298">
    <property type="entry name" value="CHROMO"/>
    <property type="match status" value="1"/>
</dbReference>
<reference evidence="5" key="2">
    <citation type="submission" date="2025-09" db="UniProtKB">
        <authorList>
            <consortium name="Ensembl"/>
        </authorList>
    </citation>
    <scope>IDENTIFICATION</scope>
</reference>